<evidence type="ECO:0000313" key="8">
    <source>
        <dbReference type="Proteomes" id="UP000000268"/>
    </source>
</evidence>
<keyword evidence="8" id="KW-1185">Reference proteome</keyword>
<dbReference type="GO" id="GO:0006465">
    <property type="term" value="P:signal peptide processing"/>
    <property type="evidence" value="ECO:0007669"/>
    <property type="project" value="InterPro"/>
</dbReference>
<dbReference type="InterPro" id="IPR014124">
    <property type="entry name" value="Pept_S26A_Sod_Ni_maturase"/>
</dbReference>
<reference evidence="7 8" key="1">
    <citation type="journal article" date="2008" name="Proc. Natl. Acad. Sci. U.S.A.">
        <title>Niche adaptation and genome expansion in the chlorophyll d-producing cyanobacterium Acaryochloris marina.</title>
        <authorList>
            <person name="Swingley W.D."/>
            <person name="Chen M."/>
            <person name="Cheung P.C."/>
            <person name="Conrad A.L."/>
            <person name="Dejesa L.C."/>
            <person name="Hao J."/>
            <person name="Honchak B.M."/>
            <person name="Karbach L.E."/>
            <person name="Kurdoglu A."/>
            <person name="Lahiri S."/>
            <person name="Mastrian S.D."/>
            <person name="Miyashita H."/>
            <person name="Page L."/>
            <person name="Ramakrishna P."/>
            <person name="Satoh S."/>
            <person name="Sattley W.M."/>
            <person name="Shimada Y."/>
            <person name="Taylor H.L."/>
            <person name="Tomo T."/>
            <person name="Tsuchiya T."/>
            <person name="Wang Z.T."/>
            <person name="Raymond J."/>
            <person name="Mimuro M."/>
            <person name="Blankenship R.E."/>
            <person name="Touchman J.W."/>
        </authorList>
    </citation>
    <scope>NUCLEOTIDE SEQUENCE [LARGE SCALE GENOMIC DNA]</scope>
    <source>
        <strain evidence="8">MBIC 11017</strain>
    </source>
</reference>
<dbReference type="NCBIfam" id="TIGR02754">
    <property type="entry name" value="sod_Ni_protease"/>
    <property type="match status" value="1"/>
</dbReference>
<dbReference type="GO" id="GO:0004252">
    <property type="term" value="F:serine-type endopeptidase activity"/>
    <property type="evidence" value="ECO:0007669"/>
    <property type="project" value="InterPro"/>
</dbReference>
<dbReference type="EMBL" id="CP000828">
    <property type="protein sequence ID" value="ABW25562.1"/>
    <property type="molecule type" value="Genomic_DNA"/>
</dbReference>
<protein>
    <submittedName>
        <fullName evidence="7">Peptidase S26 family protein, putative</fullName>
    </submittedName>
</protein>
<gene>
    <name evidence="7" type="ordered locus">AM1_0510</name>
</gene>
<feature type="domain" description="Peptidase S26" evidence="6">
    <location>
        <begin position="12"/>
        <end position="62"/>
    </location>
</feature>
<evidence type="ECO:0000256" key="3">
    <source>
        <dbReference type="ARBA" id="ARBA00023136"/>
    </source>
</evidence>
<evidence type="ECO:0000313" key="7">
    <source>
        <dbReference type="EMBL" id="ABW25562.1"/>
    </source>
</evidence>
<keyword evidence="2" id="KW-0378">Hydrolase</keyword>
<evidence type="ECO:0000256" key="4">
    <source>
        <dbReference type="ARBA" id="ARBA00038445"/>
    </source>
</evidence>
<dbReference type="Gene3D" id="2.10.109.10">
    <property type="entry name" value="Umud Fragment, subunit A"/>
    <property type="match status" value="1"/>
</dbReference>
<dbReference type="PANTHER" id="PTHR12383:SF16">
    <property type="entry name" value="MITOCHONDRIAL INNER MEMBRANE PROTEASE SUBUNIT 1"/>
    <property type="match status" value="1"/>
</dbReference>
<comment type="subcellular location">
    <subcellularLocation>
        <location evidence="1">Cell membrane</location>
        <topology evidence="1">Single-pass type II membrane protein</topology>
    </subcellularLocation>
</comment>
<dbReference type="SUPFAM" id="SSF51306">
    <property type="entry name" value="LexA/Signal peptidase"/>
    <property type="match status" value="1"/>
</dbReference>
<evidence type="ECO:0000256" key="1">
    <source>
        <dbReference type="ARBA" id="ARBA00004401"/>
    </source>
</evidence>
<dbReference type="Pfam" id="PF10502">
    <property type="entry name" value="Peptidase_S26"/>
    <property type="match status" value="2"/>
</dbReference>
<proteinExistence type="inferred from homology"/>
<dbReference type="InterPro" id="IPR036286">
    <property type="entry name" value="LexA/Signal_pep-like_sf"/>
</dbReference>
<dbReference type="InterPro" id="IPR019533">
    <property type="entry name" value="Peptidase_S26"/>
</dbReference>
<evidence type="ECO:0000256" key="2">
    <source>
        <dbReference type="ARBA" id="ARBA00022801"/>
    </source>
</evidence>
<feature type="domain" description="Peptidase S26" evidence="6">
    <location>
        <begin position="64"/>
        <end position="99"/>
    </location>
</feature>
<evidence type="ECO:0000259" key="6">
    <source>
        <dbReference type="Pfam" id="PF10502"/>
    </source>
</evidence>
<feature type="active site" evidence="5">
    <location>
        <position position="17"/>
    </location>
</feature>
<dbReference type="InterPro" id="IPR000223">
    <property type="entry name" value="Pept_S26A_signal_pept_1"/>
</dbReference>
<dbReference type="InterPro" id="IPR052064">
    <property type="entry name" value="Mito_IMP1_subunit"/>
</dbReference>
<dbReference type="GO" id="GO:0005886">
    <property type="term" value="C:plasma membrane"/>
    <property type="evidence" value="ECO:0007669"/>
    <property type="project" value="UniProtKB-SubCell"/>
</dbReference>
<keyword evidence="3" id="KW-0472">Membrane</keyword>
<dbReference type="STRING" id="329726.AM1_0510"/>
<dbReference type="Proteomes" id="UP000000268">
    <property type="component" value="Chromosome"/>
</dbReference>
<dbReference type="PRINTS" id="PR00727">
    <property type="entry name" value="LEADERPTASE"/>
</dbReference>
<comment type="similarity">
    <text evidence="4">Belongs to the peptidase S26 family. IMP1 subfamily.</text>
</comment>
<sequence>MLWCCRRRRRWEVQGRSMMPTLSPGDQVLIDPRAYRLTTPQVGDIVLARHPFQSQLYLIKRIQSVDDNSYFLIGDNAPESTDSRVFHAVPLDCIVGKVTSFF</sequence>
<dbReference type="HOGENOM" id="CLU_028723_11_1_3"/>
<dbReference type="AlphaFoldDB" id="B0CC20"/>
<evidence type="ECO:0000256" key="5">
    <source>
        <dbReference type="PIRSR" id="PIRSR600223-1"/>
    </source>
</evidence>
<accession>B0CC20</accession>
<dbReference type="KEGG" id="amr:AM1_0510"/>
<feature type="active site" evidence="5">
    <location>
        <position position="60"/>
    </location>
</feature>
<name>B0CC20_ACAM1</name>
<organism evidence="7 8">
    <name type="scientific">Acaryochloris marina (strain MBIC 11017)</name>
    <dbReference type="NCBI Taxonomy" id="329726"/>
    <lineage>
        <taxon>Bacteria</taxon>
        <taxon>Bacillati</taxon>
        <taxon>Cyanobacteriota</taxon>
        <taxon>Cyanophyceae</taxon>
        <taxon>Acaryochloridales</taxon>
        <taxon>Acaryochloridaceae</taxon>
        <taxon>Acaryochloris</taxon>
    </lineage>
</organism>
<dbReference type="CDD" id="cd06530">
    <property type="entry name" value="S26_SPase_I"/>
    <property type="match status" value="1"/>
</dbReference>
<dbReference type="eggNOG" id="COG0681">
    <property type="taxonomic scope" value="Bacteria"/>
</dbReference>
<dbReference type="PANTHER" id="PTHR12383">
    <property type="entry name" value="PROTEASE FAMILY S26 MITOCHONDRIAL INNER MEMBRANE PROTEASE-RELATED"/>
    <property type="match status" value="1"/>
</dbReference>